<dbReference type="EMBL" id="KI981041">
    <property type="protein sequence ID" value="EXK23324.1"/>
    <property type="molecule type" value="Genomic_DNA"/>
</dbReference>
<sequence>MISDNYISKCSVWPFPRVYTMDHRSHPISSTRKSRPNLRSFAAENMNRMCYCRKERA</sequence>
<protein>
    <submittedName>
        <fullName evidence="1">Uncharacterized protein</fullName>
    </submittedName>
</protein>
<dbReference type="AlphaFoldDB" id="W9YUS2"/>
<dbReference type="HOGENOM" id="CLU_2996568_0_0_1"/>
<proteinExistence type="predicted"/>
<dbReference type="Proteomes" id="UP000030703">
    <property type="component" value="Unassembled WGS sequence"/>
</dbReference>
<dbReference type="VEuPathDB" id="FungiDB:FOMG_19895"/>
<reference evidence="1" key="1">
    <citation type="submission" date="2012-04" db="EMBL/GenBank/DDBJ databases">
        <title>The Genome Sequence of Fusarium oxysporum melonis.</title>
        <authorList>
            <consortium name="The Broad Institute Genome Sequencing Platform"/>
            <person name="Ma L.-J."/>
            <person name="Gale L.R."/>
            <person name="Schwartz D.C."/>
            <person name="Zhou S."/>
            <person name="Corby-Kistler H."/>
            <person name="Young S.K."/>
            <person name="Zeng Q."/>
            <person name="Gargeya S."/>
            <person name="Fitzgerald M."/>
            <person name="Haas B."/>
            <person name="Abouelleil A."/>
            <person name="Alvarado L."/>
            <person name="Arachchi H.M."/>
            <person name="Berlin A."/>
            <person name="Brown A."/>
            <person name="Chapman S.B."/>
            <person name="Chen Z."/>
            <person name="Dunbar C."/>
            <person name="Freedman E."/>
            <person name="Gearin G."/>
            <person name="Goldberg J."/>
            <person name="Griggs A."/>
            <person name="Gujja S."/>
            <person name="Heiman D."/>
            <person name="Howarth C."/>
            <person name="Larson L."/>
            <person name="Lui A."/>
            <person name="MacDonald P.J.P."/>
            <person name="Montmayeur A."/>
            <person name="Murphy C."/>
            <person name="Neiman D."/>
            <person name="Pearson M."/>
            <person name="Priest M."/>
            <person name="Roberts A."/>
            <person name="Saif S."/>
            <person name="Shea T."/>
            <person name="Shenoy N."/>
            <person name="Sisk P."/>
            <person name="Stolte C."/>
            <person name="Sykes S."/>
            <person name="Wortman J."/>
            <person name="Nusbaum C."/>
            <person name="Birren B."/>
        </authorList>
    </citation>
    <scope>NUCLEOTIDE SEQUENCE</scope>
    <source>
        <strain evidence="1">26406</strain>
    </source>
</reference>
<gene>
    <name evidence="1" type="ORF">FOMG_19895</name>
</gene>
<reference evidence="1" key="2">
    <citation type="submission" date="2014-02" db="EMBL/GenBank/DDBJ databases">
        <title>Annotation of the Genome Sequence of Fusarium oxysporum f. sp. melonis 26406.</title>
        <authorList>
            <consortium name="The Broad Institute Genomics Platform"/>
            <person name="Ma L.-J."/>
            <person name="Corby-Kistler H."/>
            <person name="Broz K."/>
            <person name="Gale L.R."/>
            <person name="Jonkers W."/>
            <person name="O'Donnell K."/>
            <person name="Ploetz R."/>
            <person name="Steinberg C."/>
            <person name="Schwartz D.C."/>
            <person name="VanEtten H."/>
            <person name="Zhou S."/>
            <person name="Young S.K."/>
            <person name="Zeng Q."/>
            <person name="Gargeya S."/>
            <person name="Fitzgerald M."/>
            <person name="Abouelleil A."/>
            <person name="Alvarado L."/>
            <person name="Chapman S.B."/>
            <person name="Gainer-Dewar J."/>
            <person name="Goldberg J."/>
            <person name="Griggs A."/>
            <person name="Gujja S."/>
            <person name="Hansen M."/>
            <person name="Howarth C."/>
            <person name="Imamovic A."/>
            <person name="Ireland A."/>
            <person name="Larimer J."/>
            <person name="McCowan C."/>
            <person name="Murphy C."/>
            <person name="Pearson M."/>
            <person name="Poon T.W."/>
            <person name="Priest M."/>
            <person name="Roberts A."/>
            <person name="Saif S."/>
            <person name="Shea T."/>
            <person name="Sykes S."/>
            <person name="Wortman J."/>
            <person name="Nusbaum C."/>
            <person name="Birren B."/>
        </authorList>
    </citation>
    <scope>NUCLEOTIDE SEQUENCE</scope>
    <source>
        <strain evidence="1">26406</strain>
    </source>
</reference>
<name>W9YUS2_FUSOX</name>
<accession>W9YUS2</accession>
<evidence type="ECO:0000313" key="1">
    <source>
        <dbReference type="EMBL" id="EXK23324.1"/>
    </source>
</evidence>
<organism evidence="1">
    <name type="scientific">Fusarium oxysporum f. sp. melonis 26406</name>
    <dbReference type="NCBI Taxonomy" id="1089452"/>
    <lineage>
        <taxon>Eukaryota</taxon>
        <taxon>Fungi</taxon>
        <taxon>Dikarya</taxon>
        <taxon>Ascomycota</taxon>
        <taxon>Pezizomycotina</taxon>
        <taxon>Sordariomycetes</taxon>
        <taxon>Hypocreomycetidae</taxon>
        <taxon>Hypocreales</taxon>
        <taxon>Nectriaceae</taxon>
        <taxon>Fusarium</taxon>
        <taxon>Fusarium oxysporum species complex</taxon>
    </lineage>
</organism>